<dbReference type="InterPro" id="IPR005282">
    <property type="entry name" value="LC_transporter"/>
</dbReference>
<dbReference type="GO" id="GO:0005774">
    <property type="term" value="C:vacuolar membrane"/>
    <property type="evidence" value="ECO:0007669"/>
    <property type="project" value="TreeGrafter"/>
</dbReference>
<dbReference type="InterPro" id="IPR006603">
    <property type="entry name" value="PQ-loop_rpt"/>
</dbReference>
<dbReference type="OrthoDB" id="75720at2759"/>
<evidence type="ECO:0000256" key="7">
    <source>
        <dbReference type="SAM" id="Phobius"/>
    </source>
</evidence>
<feature type="transmembrane region" description="Helical" evidence="7">
    <location>
        <begin position="162"/>
        <end position="181"/>
    </location>
</feature>
<reference evidence="9" key="1">
    <citation type="submission" date="2016-03" db="EMBL/GenBank/DDBJ databases">
        <authorList>
            <person name="Devillers Hugo."/>
        </authorList>
    </citation>
    <scope>NUCLEOTIDE SEQUENCE [LARGE SCALE GENOMIC DNA]</scope>
</reference>
<keyword evidence="6 7" id="KW-0472">Membrane</keyword>
<evidence type="ECO:0000256" key="5">
    <source>
        <dbReference type="ARBA" id="ARBA00022989"/>
    </source>
</evidence>
<protein>
    <submittedName>
        <fullName evidence="8">LAME_0E10220g1_1</fullName>
    </submittedName>
</protein>
<evidence type="ECO:0000256" key="1">
    <source>
        <dbReference type="ARBA" id="ARBA00004127"/>
    </source>
</evidence>
<evidence type="ECO:0000313" key="8">
    <source>
        <dbReference type="EMBL" id="SCU90842.1"/>
    </source>
</evidence>
<dbReference type="PANTHER" id="PTHR13131">
    <property type="entry name" value="CYSTINOSIN"/>
    <property type="match status" value="1"/>
</dbReference>
<evidence type="ECO:0000256" key="4">
    <source>
        <dbReference type="ARBA" id="ARBA00022737"/>
    </source>
</evidence>
<feature type="transmembrane region" description="Helical" evidence="7">
    <location>
        <begin position="226"/>
        <end position="243"/>
    </location>
</feature>
<keyword evidence="9" id="KW-1185">Reference proteome</keyword>
<keyword evidence="3 7" id="KW-0812">Transmembrane</keyword>
<evidence type="ECO:0000313" key="9">
    <source>
        <dbReference type="Proteomes" id="UP000191144"/>
    </source>
</evidence>
<keyword evidence="5 7" id="KW-1133">Transmembrane helix</keyword>
<dbReference type="EMBL" id="LT598481">
    <property type="protein sequence ID" value="SCU90842.1"/>
    <property type="molecule type" value="Genomic_DNA"/>
</dbReference>
<dbReference type="GO" id="GO:0015184">
    <property type="term" value="F:L-cystine transmembrane transporter activity"/>
    <property type="evidence" value="ECO:0007669"/>
    <property type="project" value="TreeGrafter"/>
</dbReference>
<proteinExistence type="predicted"/>
<feature type="transmembrane region" description="Helical" evidence="7">
    <location>
        <begin position="34"/>
        <end position="60"/>
    </location>
</feature>
<sequence length="263" mass="29698">MSVLHSIPLFLNCIAILYQRRYNRLHKSVSGLSYDLYVLSFASYVLNVYCGLNYLCSGLVRKQLVRRFPVYFQRKVADIPVSTAILVADLLNLISTGAIIKQLVNYRRTKREYQSISYICISILAVCLIFCVFTHACASFNLPSRDSGRFGVYYLEHINYSWVLATLLSGVRLVPQVSVNFMGRSTQGLSSKFMLLSIASAVIQIVIEMCTHARSHPFTPLNGKPIYEPALHLIFLLIVSYQVHKVYRNKAGTSANSLALRVL</sequence>
<organism evidence="8 9">
    <name type="scientific">Lachancea meyersii CBS 8951</name>
    <dbReference type="NCBI Taxonomy" id="1266667"/>
    <lineage>
        <taxon>Eukaryota</taxon>
        <taxon>Fungi</taxon>
        <taxon>Dikarya</taxon>
        <taxon>Ascomycota</taxon>
        <taxon>Saccharomycotina</taxon>
        <taxon>Saccharomycetes</taxon>
        <taxon>Saccharomycetales</taxon>
        <taxon>Saccharomycetaceae</taxon>
        <taxon>Lachancea</taxon>
    </lineage>
</organism>
<dbReference type="Pfam" id="PF04193">
    <property type="entry name" value="PQ-loop"/>
    <property type="match status" value="1"/>
</dbReference>
<keyword evidence="2" id="KW-0813">Transport</keyword>
<gene>
    <name evidence="8" type="ORF">LAME_0E10220G</name>
</gene>
<feature type="transmembrane region" description="Helical" evidence="7">
    <location>
        <begin position="193"/>
        <end position="214"/>
    </location>
</feature>
<name>A0A1G4JJX0_9SACH</name>
<dbReference type="Proteomes" id="UP000191144">
    <property type="component" value="Chromosome E"/>
</dbReference>
<keyword evidence="4" id="KW-0677">Repeat</keyword>
<dbReference type="PANTHER" id="PTHR13131:SF5">
    <property type="entry name" value="CYSTINOSIN"/>
    <property type="match status" value="1"/>
</dbReference>
<dbReference type="AlphaFoldDB" id="A0A1G4JJX0"/>
<evidence type="ECO:0000256" key="3">
    <source>
        <dbReference type="ARBA" id="ARBA00022692"/>
    </source>
</evidence>
<accession>A0A1G4JJX0</accession>
<feature type="transmembrane region" description="Helical" evidence="7">
    <location>
        <begin position="116"/>
        <end position="142"/>
    </location>
</feature>
<dbReference type="GO" id="GO:0012505">
    <property type="term" value="C:endomembrane system"/>
    <property type="evidence" value="ECO:0007669"/>
    <property type="project" value="UniProtKB-SubCell"/>
</dbReference>
<comment type="subcellular location">
    <subcellularLocation>
        <location evidence="1">Endomembrane system</location>
        <topology evidence="1">Multi-pass membrane protein</topology>
    </subcellularLocation>
</comment>
<dbReference type="GO" id="GO:0000324">
    <property type="term" value="C:fungal-type vacuole"/>
    <property type="evidence" value="ECO:0007669"/>
    <property type="project" value="TreeGrafter"/>
</dbReference>
<evidence type="ECO:0000256" key="2">
    <source>
        <dbReference type="ARBA" id="ARBA00022448"/>
    </source>
</evidence>
<evidence type="ECO:0000256" key="6">
    <source>
        <dbReference type="ARBA" id="ARBA00023136"/>
    </source>
</evidence>